<dbReference type="Proteomes" id="UP000681722">
    <property type="component" value="Unassembled WGS sequence"/>
</dbReference>
<accession>A0A815AR02</accession>
<dbReference type="EMBL" id="CAJNOQ010010866">
    <property type="protein sequence ID" value="CAF1263083.1"/>
    <property type="molecule type" value="Genomic_DNA"/>
</dbReference>
<dbReference type="AlphaFoldDB" id="A0A815AR02"/>
<reference evidence="1" key="1">
    <citation type="submission" date="2021-02" db="EMBL/GenBank/DDBJ databases">
        <authorList>
            <person name="Nowell W R."/>
        </authorList>
    </citation>
    <scope>NUCLEOTIDE SEQUENCE</scope>
</reference>
<dbReference type="EMBL" id="CAJOBC010019625">
    <property type="protein sequence ID" value="CAF4042598.1"/>
    <property type="molecule type" value="Genomic_DNA"/>
</dbReference>
<keyword evidence="3" id="KW-1185">Reference proteome</keyword>
<dbReference type="OrthoDB" id="10077854at2759"/>
<evidence type="ECO:0000313" key="1">
    <source>
        <dbReference type="EMBL" id="CAF1263083.1"/>
    </source>
</evidence>
<dbReference type="Proteomes" id="UP000663829">
    <property type="component" value="Unassembled WGS sequence"/>
</dbReference>
<organism evidence="1 3">
    <name type="scientific">Didymodactylos carnosus</name>
    <dbReference type="NCBI Taxonomy" id="1234261"/>
    <lineage>
        <taxon>Eukaryota</taxon>
        <taxon>Metazoa</taxon>
        <taxon>Spiralia</taxon>
        <taxon>Gnathifera</taxon>
        <taxon>Rotifera</taxon>
        <taxon>Eurotatoria</taxon>
        <taxon>Bdelloidea</taxon>
        <taxon>Philodinida</taxon>
        <taxon>Philodinidae</taxon>
        <taxon>Didymodactylos</taxon>
    </lineage>
</organism>
<proteinExistence type="predicted"/>
<evidence type="ECO:0008006" key="4">
    <source>
        <dbReference type="Google" id="ProtNLM"/>
    </source>
</evidence>
<sequence>MWLSTTDAVNAHRIKIDHRGRITFQDCGTYLIVANANFDGGAGDFHLFYRLNSVDVPDSNVIQTISSENEVSTLVNNLAIKIQRGDYLEIVYSTTNSELGLITLVVDTTTPAPPTTPSIIVRGLGDNNHYEEKNYNKQY</sequence>
<name>A0A815AR02_9BILA</name>
<comment type="caution">
    <text evidence="1">The sequence shown here is derived from an EMBL/GenBank/DDBJ whole genome shotgun (WGS) entry which is preliminary data.</text>
</comment>
<gene>
    <name evidence="1" type="ORF">GPM918_LOCUS26706</name>
    <name evidence="2" type="ORF">SRO942_LOCUS26908</name>
</gene>
<protein>
    <recommendedName>
        <fullName evidence="4">TNF family profile domain-containing protein</fullName>
    </recommendedName>
</protein>
<evidence type="ECO:0000313" key="3">
    <source>
        <dbReference type="Proteomes" id="UP000663829"/>
    </source>
</evidence>
<evidence type="ECO:0000313" key="2">
    <source>
        <dbReference type="EMBL" id="CAF4042598.1"/>
    </source>
</evidence>